<reference evidence="2 4" key="1">
    <citation type="journal article" date="2011" name="Nature">
        <title>The Medicago genome provides insight into the evolution of rhizobial symbioses.</title>
        <authorList>
            <person name="Young N.D."/>
            <person name="Debelle F."/>
            <person name="Oldroyd G.E."/>
            <person name="Geurts R."/>
            <person name="Cannon S.B."/>
            <person name="Udvardi M.K."/>
            <person name="Benedito V.A."/>
            <person name="Mayer K.F."/>
            <person name="Gouzy J."/>
            <person name="Schoof H."/>
            <person name="Van de Peer Y."/>
            <person name="Proost S."/>
            <person name="Cook D.R."/>
            <person name="Meyers B.C."/>
            <person name="Spannagl M."/>
            <person name="Cheung F."/>
            <person name="De Mita S."/>
            <person name="Krishnakumar V."/>
            <person name="Gundlach H."/>
            <person name="Zhou S."/>
            <person name="Mudge J."/>
            <person name="Bharti A.K."/>
            <person name="Murray J.D."/>
            <person name="Naoumkina M.A."/>
            <person name="Rosen B."/>
            <person name="Silverstein K.A."/>
            <person name="Tang H."/>
            <person name="Rombauts S."/>
            <person name="Zhao P.X."/>
            <person name="Zhou P."/>
            <person name="Barbe V."/>
            <person name="Bardou P."/>
            <person name="Bechner M."/>
            <person name="Bellec A."/>
            <person name="Berger A."/>
            <person name="Berges H."/>
            <person name="Bidwell S."/>
            <person name="Bisseling T."/>
            <person name="Choisne N."/>
            <person name="Couloux A."/>
            <person name="Denny R."/>
            <person name="Deshpande S."/>
            <person name="Dai X."/>
            <person name="Doyle J.J."/>
            <person name="Dudez A.M."/>
            <person name="Farmer A.D."/>
            <person name="Fouteau S."/>
            <person name="Franken C."/>
            <person name="Gibelin C."/>
            <person name="Gish J."/>
            <person name="Goldstein S."/>
            <person name="Gonzalez A.J."/>
            <person name="Green P.J."/>
            <person name="Hallab A."/>
            <person name="Hartog M."/>
            <person name="Hua A."/>
            <person name="Humphray S.J."/>
            <person name="Jeong D.H."/>
            <person name="Jing Y."/>
            <person name="Jocker A."/>
            <person name="Kenton S.M."/>
            <person name="Kim D.J."/>
            <person name="Klee K."/>
            <person name="Lai H."/>
            <person name="Lang C."/>
            <person name="Lin S."/>
            <person name="Macmil S.L."/>
            <person name="Magdelenat G."/>
            <person name="Matthews L."/>
            <person name="McCorrison J."/>
            <person name="Monaghan E.L."/>
            <person name="Mun J.H."/>
            <person name="Najar F.Z."/>
            <person name="Nicholson C."/>
            <person name="Noirot C."/>
            <person name="O'Bleness M."/>
            <person name="Paule C.R."/>
            <person name="Poulain J."/>
            <person name="Prion F."/>
            <person name="Qin B."/>
            <person name="Qu C."/>
            <person name="Retzel E.F."/>
            <person name="Riddle C."/>
            <person name="Sallet E."/>
            <person name="Samain S."/>
            <person name="Samson N."/>
            <person name="Sanders I."/>
            <person name="Saurat O."/>
            <person name="Scarpelli C."/>
            <person name="Schiex T."/>
            <person name="Segurens B."/>
            <person name="Severin A.J."/>
            <person name="Sherrier D.J."/>
            <person name="Shi R."/>
            <person name="Sims S."/>
            <person name="Singer S.R."/>
            <person name="Sinharoy S."/>
            <person name="Sterck L."/>
            <person name="Viollet A."/>
            <person name="Wang B.B."/>
            <person name="Wang K."/>
            <person name="Wang M."/>
            <person name="Wang X."/>
            <person name="Warfsmann J."/>
            <person name="Weissenbach J."/>
            <person name="White D.D."/>
            <person name="White J.D."/>
            <person name="Wiley G.B."/>
            <person name="Wincker P."/>
            <person name="Xing Y."/>
            <person name="Yang L."/>
            <person name="Yao Z."/>
            <person name="Ying F."/>
            <person name="Zhai J."/>
            <person name="Zhou L."/>
            <person name="Zuber A."/>
            <person name="Denarie J."/>
            <person name="Dixon R.A."/>
            <person name="May G.D."/>
            <person name="Schwartz D.C."/>
            <person name="Rogers J."/>
            <person name="Quetier F."/>
            <person name="Town C.D."/>
            <person name="Roe B.A."/>
        </authorList>
    </citation>
    <scope>NUCLEOTIDE SEQUENCE [LARGE SCALE GENOMIC DNA]</scope>
    <source>
        <strain evidence="2">A17</strain>
        <strain evidence="3 4">cv. Jemalong A17</strain>
    </source>
</reference>
<evidence type="ECO:0000256" key="1">
    <source>
        <dbReference type="SAM" id="Phobius"/>
    </source>
</evidence>
<organism evidence="2 4">
    <name type="scientific">Medicago truncatula</name>
    <name type="common">Barrel medic</name>
    <name type="synonym">Medicago tribuloides</name>
    <dbReference type="NCBI Taxonomy" id="3880"/>
    <lineage>
        <taxon>Eukaryota</taxon>
        <taxon>Viridiplantae</taxon>
        <taxon>Streptophyta</taxon>
        <taxon>Embryophyta</taxon>
        <taxon>Tracheophyta</taxon>
        <taxon>Spermatophyta</taxon>
        <taxon>Magnoliopsida</taxon>
        <taxon>eudicotyledons</taxon>
        <taxon>Gunneridae</taxon>
        <taxon>Pentapetalae</taxon>
        <taxon>rosids</taxon>
        <taxon>fabids</taxon>
        <taxon>Fabales</taxon>
        <taxon>Fabaceae</taxon>
        <taxon>Papilionoideae</taxon>
        <taxon>50 kb inversion clade</taxon>
        <taxon>NPAAA clade</taxon>
        <taxon>Hologalegina</taxon>
        <taxon>IRL clade</taxon>
        <taxon>Trifolieae</taxon>
        <taxon>Medicago</taxon>
    </lineage>
</organism>
<sequence length="52" mass="5642">MASNLTREASYPVAASPVSCSCALFAYFCFELASDFNKKVLDNDVSFPMALV</sequence>
<dbReference type="PaxDb" id="3880-AES69333"/>
<accession>G7IWH4</accession>
<protein>
    <submittedName>
        <fullName evidence="2">Transmembrane protein, putative</fullName>
    </submittedName>
</protein>
<gene>
    <name evidence="2" type="ordered locus">MTR_3g027560</name>
</gene>
<reference evidence="2 4" key="2">
    <citation type="journal article" date="2014" name="BMC Genomics">
        <title>An improved genome release (version Mt4.0) for the model legume Medicago truncatula.</title>
        <authorList>
            <person name="Tang H."/>
            <person name="Krishnakumar V."/>
            <person name="Bidwell S."/>
            <person name="Rosen B."/>
            <person name="Chan A."/>
            <person name="Zhou S."/>
            <person name="Gentzbittel L."/>
            <person name="Childs K.L."/>
            <person name="Yandell M."/>
            <person name="Gundlach H."/>
            <person name="Mayer K.F."/>
            <person name="Schwartz D.C."/>
            <person name="Town C.D."/>
        </authorList>
    </citation>
    <scope>GENOME REANNOTATION</scope>
    <source>
        <strain evidence="3 4">cv. Jemalong A17</strain>
    </source>
</reference>
<keyword evidence="4" id="KW-1185">Reference proteome</keyword>
<dbReference type="HOGENOM" id="CLU_145669_2_0_1"/>
<dbReference type="Proteomes" id="UP000002051">
    <property type="component" value="Chromosome 3"/>
</dbReference>
<dbReference type="PROSITE" id="PS51257">
    <property type="entry name" value="PROKAR_LIPOPROTEIN"/>
    <property type="match status" value="1"/>
</dbReference>
<reference evidence="3" key="3">
    <citation type="submission" date="2015-04" db="UniProtKB">
        <authorList>
            <consortium name="EnsemblPlants"/>
        </authorList>
    </citation>
    <scope>IDENTIFICATION</scope>
    <source>
        <strain evidence="3">cv. Jemalong A17</strain>
    </source>
</reference>
<name>G7IWH4_MEDTR</name>
<feature type="transmembrane region" description="Helical" evidence="1">
    <location>
        <begin position="12"/>
        <end position="30"/>
    </location>
</feature>
<proteinExistence type="predicted"/>
<evidence type="ECO:0000313" key="2">
    <source>
        <dbReference type="EMBL" id="AES69333.1"/>
    </source>
</evidence>
<keyword evidence="1 2" id="KW-0812">Transmembrane</keyword>
<keyword evidence="1" id="KW-1133">Transmembrane helix</keyword>
<evidence type="ECO:0000313" key="4">
    <source>
        <dbReference type="Proteomes" id="UP000002051"/>
    </source>
</evidence>
<keyword evidence="1" id="KW-0472">Membrane</keyword>
<evidence type="ECO:0000313" key="3">
    <source>
        <dbReference type="EnsemblPlants" id="AES69333"/>
    </source>
</evidence>
<dbReference type="EMBL" id="CM001219">
    <property type="protein sequence ID" value="AES69333.1"/>
    <property type="molecule type" value="Genomic_DNA"/>
</dbReference>
<dbReference type="AlphaFoldDB" id="G7IWH4"/>
<dbReference type="EnsemblPlants" id="AES69333">
    <property type="protein sequence ID" value="AES69333"/>
    <property type="gene ID" value="MTR_3g027560"/>
</dbReference>